<comment type="subcellular location">
    <subcellularLocation>
        <location evidence="1">Membrane</location>
        <topology evidence="1">Multi-pass membrane protein</topology>
    </subcellularLocation>
</comment>
<evidence type="ECO:0000256" key="3">
    <source>
        <dbReference type="ARBA" id="ARBA00022692"/>
    </source>
</evidence>
<keyword evidence="4 6" id="KW-1133">Transmembrane helix</keyword>
<protein>
    <submittedName>
        <fullName evidence="7">Transmembrane protein 234 homolog</fullName>
    </submittedName>
</protein>
<comment type="caution">
    <text evidence="7">The sequence shown here is derived from an EMBL/GenBank/DDBJ whole genome shotgun (WGS) entry which is preliminary data.</text>
</comment>
<proteinExistence type="inferred from homology"/>
<dbReference type="EMBL" id="CASHTH010003272">
    <property type="protein sequence ID" value="CAI8042589.1"/>
    <property type="molecule type" value="Genomic_DNA"/>
</dbReference>
<evidence type="ECO:0000313" key="8">
    <source>
        <dbReference type="Proteomes" id="UP001174909"/>
    </source>
</evidence>
<sequence>MDFLSQTLSFLAVALVWGTTNPLLKKGSVGVEKIQCRGRLRQLFAELAFLALRWQYVVPFLVNQSGSVLYYVTIGQADISLAVPITNSLTFLVTSVAGRLMGEKSPTNTTYLGVVLVLVGVALCIASKLH</sequence>
<gene>
    <name evidence="7" type="ORF">GBAR_LOCUS23614</name>
</gene>
<keyword evidence="5 6" id="KW-0472">Membrane</keyword>
<dbReference type="PANTHER" id="PTHR28668:SF1">
    <property type="entry name" value="TRANSMEMBRANE PROTEIN 234"/>
    <property type="match status" value="1"/>
</dbReference>
<keyword evidence="8" id="KW-1185">Reference proteome</keyword>
<keyword evidence="3 6" id="KW-0812">Transmembrane</keyword>
<feature type="transmembrane region" description="Helical" evidence="6">
    <location>
        <begin position="110"/>
        <end position="129"/>
    </location>
</feature>
<accession>A0AA35T7A9</accession>
<dbReference type="Gene3D" id="1.10.3730.20">
    <property type="match status" value="1"/>
</dbReference>
<comment type="similarity">
    <text evidence="2">Belongs to the TMEM234 family.</text>
</comment>
<dbReference type="Proteomes" id="UP001174909">
    <property type="component" value="Unassembled WGS sequence"/>
</dbReference>
<reference evidence="7" key="1">
    <citation type="submission" date="2023-03" db="EMBL/GenBank/DDBJ databases">
        <authorList>
            <person name="Steffen K."/>
            <person name="Cardenas P."/>
        </authorList>
    </citation>
    <scope>NUCLEOTIDE SEQUENCE</scope>
</reference>
<dbReference type="GO" id="GO:0016020">
    <property type="term" value="C:membrane"/>
    <property type="evidence" value="ECO:0007669"/>
    <property type="project" value="UniProtKB-SubCell"/>
</dbReference>
<dbReference type="InterPro" id="IPR018908">
    <property type="entry name" value="TMEM234"/>
</dbReference>
<evidence type="ECO:0000256" key="4">
    <source>
        <dbReference type="ARBA" id="ARBA00022989"/>
    </source>
</evidence>
<dbReference type="InterPro" id="IPR037185">
    <property type="entry name" value="EmrE-like"/>
</dbReference>
<dbReference type="Pfam" id="PF10639">
    <property type="entry name" value="TMEM234"/>
    <property type="match status" value="1"/>
</dbReference>
<organism evidence="7 8">
    <name type="scientific">Geodia barretti</name>
    <name type="common">Barrett's horny sponge</name>
    <dbReference type="NCBI Taxonomy" id="519541"/>
    <lineage>
        <taxon>Eukaryota</taxon>
        <taxon>Metazoa</taxon>
        <taxon>Porifera</taxon>
        <taxon>Demospongiae</taxon>
        <taxon>Heteroscleromorpha</taxon>
        <taxon>Tetractinellida</taxon>
        <taxon>Astrophorina</taxon>
        <taxon>Geodiidae</taxon>
        <taxon>Geodia</taxon>
    </lineage>
</organism>
<evidence type="ECO:0000256" key="6">
    <source>
        <dbReference type="SAM" id="Phobius"/>
    </source>
</evidence>
<dbReference type="PANTHER" id="PTHR28668">
    <property type="entry name" value="TRANSMEMBRANE PROTEIN 234"/>
    <property type="match status" value="1"/>
</dbReference>
<evidence type="ECO:0000313" key="7">
    <source>
        <dbReference type="EMBL" id="CAI8042589.1"/>
    </source>
</evidence>
<evidence type="ECO:0000256" key="2">
    <source>
        <dbReference type="ARBA" id="ARBA00005977"/>
    </source>
</evidence>
<dbReference type="SUPFAM" id="SSF103481">
    <property type="entry name" value="Multidrug resistance efflux transporter EmrE"/>
    <property type="match status" value="1"/>
</dbReference>
<dbReference type="AlphaFoldDB" id="A0AA35T7A9"/>
<evidence type="ECO:0000256" key="5">
    <source>
        <dbReference type="ARBA" id="ARBA00023136"/>
    </source>
</evidence>
<name>A0AA35T7A9_GEOBA</name>
<evidence type="ECO:0000256" key="1">
    <source>
        <dbReference type="ARBA" id="ARBA00004141"/>
    </source>
</evidence>